<dbReference type="Pfam" id="PF03595">
    <property type="entry name" value="SLAC1"/>
    <property type="match status" value="1"/>
</dbReference>
<keyword evidence="3" id="KW-0813">Transport</keyword>
<protein>
    <submittedName>
        <fullName evidence="9">TDT family transporter</fullName>
    </submittedName>
</protein>
<feature type="transmembrane region" description="Helical" evidence="8">
    <location>
        <begin position="119"/>
        <end position="138"/>
    </location>
</feature>
<proteinExistence type="inferred from homology"/>
<feature type="transmembrane region" description="Helical" evidence="8">
    <location>
        <begin position="360"/>
        <end position="383"/>
    </location>
</feature>
<evidence type="ECO:0000256" key="5">
    <source>
        <dbReference type="ARBA" id="ARBA00022692"/>
    </source>
</evidence>
<dbReference type="CDD" id="cd09320">
    <property type="entry name" value="TDT_like_2"/>
    <property type="match status" value="1"/>
</dbReference>
<dbReference type="PANTHER" id="PTHR31686">
    <property type="match status" value="1"/>
</dbReference>
<dbReference type="InterPro" id="IPR051629">
    <property type="entry name" value="Sulfite_efflux_TDT"/>
</dbReference>
<reference evidence="9 10" key="1">
    <citation type="submission" date="2024-09" db="EMBL/GenBank/DDBJ databases">
        <authorList>
            <person name="Sun Q."/>
            <person name="Mori K."/>
        </authorList>
    </citation>
    <scope>NUCLEOTIDE SEQUENCE [LARGE SCALE GENOMIC DNA]</scope>
    <source>
        <strain evidence="9 10">JCM 1334</strain>
    </source>
</reference>
<feature type="transmembrane region" description="Helical" evidence="8">
    <location>
        <begin position="15"/>
        <end position="34"/>
    </location>
</feature>
<comment type="similarity">
    <text evidence="2">Belongs to the tellurite-resistance/dicarboxylate transporter (TDT) family.</text>
</comment>
<keyword evidence="7 8" id="KW-0472">Membrane</keyword>
<keyword evidence="4" id="KW-1003">Cell membrane</keyword>
<evidence type="ECO:0000256" key="7">
    <source>
        <dbReference type="ARBA" id="ARBA00023136"/>
    </source>
</evidence>
<dbReference type="InterPro" id="IPR038665">
    <property type="entry name" value="Voltage-dep_anion_channel_sf"/>
</dbReference>
<feature type="transmembrane region" description="Helical" evidence="8">
    <location>
        <begin position="150"/>
        <end position="174"/>
    </location>
</feature>
<dbReference type="InterPro" id="IPR004695">
    <property type="entry name" value="SLAC1/Mae1/Ssu1/TehA"/>
</dbReference>
<evidence type="ECO:0000256" key="8">
    <source>
        <dbReference type="SAM" id="Phobius"/>
    </source>
</evidence>
<feature type="transmembrane region" description="Helical" evidence="8">
    <location>
        <begin position="186"/>
        <end position="207"/>
    </location>
</feature>
<feature type="transmembrane region" description="Helical" evidence="8">
    <location>
        <begin position="320"/>
        <end position="340"/>
    </location>
</feature>
<evidence type="ECO:0000256" key="4">
    <source>
        <dbReference type="ARBA" id="ARBA00022475"/>
    </source>
</evidence>
<sequence length="387" mass="40133">MGKLSDLFANLTPNWFASIMGTGIVATAAVTLPIQFPGLRIAATVLWGVVFLLLILLTASTVVHWVRHRETALSHHNHPVMAHFYGAPPMAMLTVGAATLLLGKDVIGERLALGIDAGLWILGTVLGLASAVAVPYLQFTRHNVTAADAFGGWLMPVVPPMVSASTGALLLPYVPSGQLGLTMLMACYAMFGLSLMASLIIIPLIWYRLALHKDLAASAVPTLWIVLGPLGQSITAANLLGSNAHLVASGTLASALEVFGVLYGVPVLGFALMWAALAAVITVRTLRRGLPFSLTWWSFTFPLGTCVTGLSGLAAHTHLAVFEAMAVGGYALLLGAWAVVATRTFHGSVVKGVLFQAPGGAAPVGAASAGVASCSVVGSSFGLPRRA</sequence>
<dbReference type="Proteomes" id="UP001589702">
    <property type="component" value="Unassembled WGS sequence"/>
</dbReference>
<dbReference type="PANTHER" id="PTHR31686:SF1">
    <property type="entry name" value="SULFITE EFFLUX PUMP SSU1"/>
    <property type="match status" value="1"/>
</dbReference>
<comment type="caution">
    <text evidence="9">The sequence shown here is derived from an EMBL/GenBank/DDBJ whole genome shotgun (WGS) entry which is preliminary data.</text>
</comment>
<evidence type="ECO:0000313" key="9">
    <source>
        <dbReference type="EMBL" id="MFB9821512.1"/>
    </source>
</evidence>
<evidence type="ECO:0000256" key="1">
    <source>
        <dbReference type="ARBA" id="ARBA00004651"/>
    </source>
</evidence>
<dbReference type="Gene3D" id="1.50.10.150">
    <property type="entry name" value="Voltage-dependent anion channel"/>
    <property type="match status" value="1"/>
</dbReference>
<feature type="transmembrane region" description="Helical" evidence="8">
    <location>
        <begin position="219"/>
        <end position="240"/>
    </location>
</feature>
<keyword evidence="10" id="KW-1185">Reference proteome</keyword>
<evidence type="ECO:0000256" key="6">
    <source>
        <dbReference type="ARBA" id="ARBA00022989"/>
    </source>
</evidence>
<accession>A0ABV5Y5S0</accession>
<dbReference type="RefSeq" id="WP_234752407.1">
    <property type="nucleotide sequence ID" value="NZ_BAAAWN010000001.1"/>
</dbReference>
<organism evidence="9 10">
    <name type="scientific">Arthrobacter ramosus</name>
    <dbReference type="NCBI Taxonomy" id="1672"/>
    <lineage>
        <taxon>Bacteria</taxon>
        <taxon>Bacillati</taxon>
        <taxon>Actinomycetota</taxon>
        <taxon>Actinomycetes</taxon>
        <taxon>Micrococcales</taxon>
        <taxon>Micrococcaceae</taxon>
        <taxon>Arthrobacter</taxon>
    </lineage>
</organism>
<comment type="subcellular location">
    <subcellularLocation>
        <location evidence="1">Cell membrane</location>
        <topology evidence="1">Multi-pass membrane protein</topology>
    </subcellularLocation>
</comment>
<dbReference type="EMBL" id="JBHMBC010000036">
    <property type="protein sequence ID" value="MFB9821512.1"/>
    <property type="molecule type" value="Genomic_DNA"/>
</dbReference>
<gene>
    <name evidence="9" type="ORF">ACFFP1_18655</name>
</gene>
<keyword evidence="5 8" id="KW-0812">Transmembrane</keyword>
<feature type="transmembrane region" description="Helical" evidence="8">
    <location>
        <begin position="41"/>
        <end position="66"/>
    </location>
</feature>
<feature type="transmembrane region" description="Helical" evidence="8">
    <location>
        <begin position="294"/>
        <end position="313"/>
    </location>
</feature>
<keyword evidence="6 8" id="KW-1133">Transmembrane helix</keyword>
<name>A0ABV5Y5S0_ARTRM</name>
<feature type="transmembrane region" description="Helical" evidence="8">
    <location>
        <begin position="86"/>
        <end position="107"/>
    </location>
</feature>
<feature type="transmembrane region" description="Helical" evidence="8">
    <location>
        <begin position="261"/>
        <end position="282"/>
    </location>
</feature>
<evidence type="ECO:0000313" key="10">
    <source>
        <dbReference type="Proteomes" id="UP001589702"/>
    </source>
</evidence>
<evidence type="ECO:0000256" key="2">
    <source>
        <dbReference type="ARBA" id="ARBA00008566"/>
    </source>
</evidence>
<evidence type="ECO:0000256" key="3">
    <source>
        <dbReference type="ARBA" id="ARBA00022448"/>
    </source>
</evidence>